<sequence length="182" mass="19330">MSTHSSTQRASIQLSRRSLLKLGVGASAVLATAGLTATLSGCSSDAPASGFQVLRDSDIPMLKAIMKTLVGPHPALNPANLDAAIAQLDKTLAWTSTAAQKQVSDLFGLLSMGVTRGPLTGIWGSWENASDAEVRAFLERWRDSRLDMLRQGHSALNQALQMAWYALPVSWEATGYPGPPAI</sequence>
<accession>A0A7V7GSH9</accession>
<protein>
    <submittedName>
        <fullName evidence="1">Twin-arginine translocation pathway signal protein</fullName>
    </submittedName>
</protein>
<dbReference type="PROSITE" id="PS51318">
    <property type="entry name" value="TAT"/>
    <property type="match status" value="1"/>
</dbReference>
<evidence type="ECO:0000313" key="1">
    <source>
        <dbReference type="EMBL" id="KAA0693921.1"/>
    </source>
</evidence>
<dbReference type="EMBL" id="QOVF01000003">
    <property type="protein sequence ID" value="KAA0693921.1"/>
    <property type="molecule type" value="Genomic_DNA"/>
</dbReference>
<evidence type="ECO:0000313" key="2">
    <source>
        <dbReference type="Proteomes" id="UP000463138"/>
    </source>
</evidence>
<dbReference type="OrthoDB" id="6398409at2"/>
<proteinExistence type="predicted"/>
<dbReference type="RefSeq" id="WP_149332785.1">
    <property type="nucleotide sequence ID" value="NZ_QOVF01000003.1"/>
</dbReference>
<dbReference type="Proteomes" id="UP000463138">
    <property type="component" value="Unassembled WGS sequence"/>
</dbReference>
<reference evidence="1 2" key="1">
    <citation type="submission" date="2018-07" db="EMBL/GenBank/DDBJ databases">
        <title>Pseudomonas laoshanensis sp. nov., isolated from soil.</title>
        <authorList>
            <person name="Sun J."/>
            <person name="Yu L."/>
            <person name="Wang M."/>
            <person name="Zhang C."/>
        </authorList>
    </citation>
    <scope>NUCLEOTIDE SEQUENCE [LARGE SCALE GENOMIC DNA]</scope>
    <source>
        <strain evidence="1 2">Y22</strain>
    </source>
</reference>
<name>A0A7V7GSH9_9GAMM</name>
<keyword evidence="2" id="KW-1185">Reference proteome</keyword>
<organism evidence="1 2">
    <name type="scientific">Halopseudomonas laoshanensis</name>
    <dbReference type="NCBI Taxonomy" id="2268758"/>
    <lineage>
        <taxon>Bacteria</taxon>
        <taxon>Pseudomonadati</taxon>
        <taxon>Pseudomonadota</taxon>
        <taxon>Gammaproteobacteria</taxon>
        <taxon>Pseudomonadales</taxon>
        <taxon>Pseudomonadaceae</taxon>
        <taxon>Halopseudomonas</taxon>
    </lineage>
</organism>
<comment type="caution">
    <text evidence="1">The sequence shown here is derived from an EMBL/GenBank/DDBJ whole genome shotgun (WGS) entry which is preliminary data.</text>
</comment>
<dbReference type="AlphaFoldDB" id="A0A7V7GSH9"/>
<dbReference type="InterPro" id="IPR006311">
    <property type="entry name" value="TAT_signal"/>
</dbReference>
<gene>
    <name evidence="1" type="ORF">DT594_11385</name>
</gene>